<keyword evidence="1" id="KW-0812">Transmembrane</keyword>
<evidence type="ECO:0008006" key="4">
    <source>
        <dbReference type="Google" id="ProtNLM"/>
    </source>
</evidence>
<organism evidence="2 3">
    <name type="scientific">Hohenbuehelia grisea</name>
    <dbReference type="NCBI Taxonomy" id="104357"/>
    <lineage>
        <taxon>Eukaryota</taxon>
        <taxon>Fungi</taxon>
        <taxon>Dikarya</taxon>
        <taxon>Basidiomycota</taxon>
        <taxon>Agaricomycotina</taxon>
        <taxon>Agaricomycetes</taxon>
        <taxon>Agaricomycetidae</taxon>
        <taxon>Agaricales</taxon>
        <taxon>Pleurotineae</taxon>
        <taxon>Pleurotaceae</taxon>
        <taxon>Hohenbuehelia</taxon>
    </lineage>
</organism>
<sequence>MQDCDDTLEKSSFVCFLRNRLVRKRHGLFSAQSPPRVYKLSRSLPQSSDFSSSLQPSAASLNRLTCTMPSFKTLSMIATFAFAAFTAASPVAAPAPIAAPVAELALRGGEPEYKPVPQILIELDAVIKPLAAELEVAIDLKKGIDIDVQLKVVVDKIKIALQVSIDLFKVVKNGGYKDDDYLTYGGKKYDKVEIAIILSGILKVLFYAIFVVLKLVGALKVFIILPLLKEIAVLVAELLTLVFFLVVGLLAELLPLISVVDSKYGVSVISIIVYLAVPGLIVVLGGLLGVLPILIL</sequence>
<proteinExistence type="predicted"/>
<keyword evidence="3" id="KW-1185">Reference proteome</keyword>
<feature type="transmembrane region" description="Helical" evidence="1">
    <location>
        <begin position="231"/>
        <end position="254"/>
    </location>
</feature>
<protein>
    <recommendedName>
        <fullName evidence="4">Transmembrane protein</fullName>
    </recommendedName>
</protein>
<keyword evidence="1" id="KW-1133">Transmembrane helix</keyword>
<evidence type="ECO:0000313" key="2">
    <source>
        <dbReference type="EMBL" id="KAL0959409.1"/>
    </source>
</evidence>
<evidence type="ECO:0000256" key="1">
    <source>
        <dbReference type="SAM" id="Phobius"/>
    </source>
</evidence>
<keyword evidence="1" id="KW-0472">Membrane</keyword>
<feature type="transmembrane region" description="Helical" evidence="1">
    <location>
        <begin position="266"/>
        <end position="295"/>
    </location>
</feature>
<reference evidence="3" key="1">
    <citation type="submission" date="2024-06" db="EMBL/GenBank/DDBJ databases">
        <title>Multi-omics analyses provide insights into the biosynthesis of the anticancer antibiotic pleurotin in Hohenbuehelia grisea.</title>
        <authorList>
            <person name="Weaver J.A."/>
            <person name="Alberti F."/>
        </authorList>
    </citation>
    <scope>NUCLEOTIDE SEQUENCE [LARGE SCALE GENOMIC DNA]</scope>
    <source>
        <strain evidence="3">T-177</strain>
    </source>
</reference>
<evidence type="ECO:0000313" key="3">
    <source>
        <dbReference type="Proteomes" id="UP001556367"/>
    </source>
</evidence>
<dbReference type="EMBL" id="JASNQZ010000003">
    <property type="protein sequence ID" value="KAL0959409.1"/>
    <property type="molecule type" value="Genomic_DNA"/>
</dbReference>
<comment type="caution">
    <text evidence="2">The sequence shown here is derived from an EMBL/GenBank/DDBJ whole genome shotgun (WGS) entry which is preliminary data.</text>
</comment>
<feature type="transmembrane region" description="Helical" evidence="1">
    <location>
        <begin position="204"/>
        <end position="225"/>
    </location>
</feature>
<name>A0ABR3JUY6_9AGAR</name>
<accession>A0ABR3JUY6</accession>
<dbReference type="Proteomes" id="UP001556367">
    <property type="component" value="Unassembled WGS sequence"/>
</dbReference>
<gene>
    <name evidence="2" type="ORF">HGRIS_014984</name>
</gene>